<dbReference type="OMA" id="HGFHTQF"/>
<dbReference type="Gene3D" id="3.40.50.1820">
    <property type="entry name" value="alpha/beta hydrolase"/>
    <property type="match status" value="2"/>
</dbReference>
<dbReference type="GO" id="GO:0019433">
    <property type="term" value="P:triglyceride catabolic process"/>
    <property type="evidence" value="ECO:0007669"/>
    <property type="project" value="TreeGrafter"/>
</dbReference>
<keyword evidence="2" id="KW-0378">Hydrolase</keyword>
<dbReference type="InterPro" id="IPR013094">
    <property type="entry name" value="AB_hydrolase_3"/>
</dbReference>
<reference evidence="2 3" key="1">
    <citation type="submission" date="2019-04" db="EMBL/GenBank/DDBJ databases">
        <title>Fungal friends and foes A comparative genomics study of 23 Aspergillus species from section Flavi.</title>
        <authorList>
            <consortium name="DOE Joint Genome Institute"/>
            <person name="Kjaerbolling I."/>
            <person name="Vesth T.C."/>
            <person name="Frisvad J.C."/>
            <person name="Nybo J.L."/>
            <person name="Theobald S."/>
            <person name="Kildgaard S."/>
            <person name="Petersen T.I."/>
            <person name="Kuo A."/>
            <person name="Sato A."/>
            <person name="Lyhne E.K."/>
            <person name="Kogle M.E."/>
            <person name="Wiebenga A."/>
            <person name="Kun R.S."/>
            <person name="Lubbers R.J."/>
            <person name="Makela M.R."/>
            <person name="Barry K."/>
            <person name="Chovatia M."/>
            <person name="Clum A."/>
            <person name="Daum C."/>
            <person name="Haridas S."/>
            <person name="He G."/>
            <person name="LaButti K."/>
            <person name="Lipzen A."/>
            <person name="Mondo S."/>
            <person name="Pangilinan J."/>
            <person name="Riley R."/>
            <person name="Salamov A."/>
            <person name="Simmons B.A."/>
            <person name="Magnuson J.K."/>
            <person name="Henrissat B."/>
            <person name="Mortensen U.H."/>
            <person name="Larsen T.O."/>
            <person name="De vries R.P."/>
            <person name="Grigoriev I.V."/>
            <person name="Machida M."/>
            <person name="Baker S.E."/>
            <person name="Andersen M.R."/>
        </authorList>
    </citation>
    <scope>NUCLEOTIDE SEQUENCE [LARGE SCALE GENOMIC DNA]</scope>
    <source>
        <strain evidence="2 3">CBS 117618</strain>
    </source>
</reference>
<evidence type="ECO:0000259" key="1">
    <source>
        <dbReference type="Pfam" id="PF07859"/>
    </source>
</evidence>
<dbReference type="GO" id="GO:0004806">
    <property type="term" value="F:triacylglycerol lipase activity"/>
    <property type="evidence" value="ECO:0007669"/>
    <property type="project" value="TreeGrafter"/>
</dbReference>
<dbReference type="SUPFAM" id="SSF53474">
    <property type="entry name" value="alpha/beta-Hydrolases"/>
    <property type="match status" value="1"/>
</dbReference>
<evidence type="ECO:0000313" key="3">
    <source>
        <dbReference type="Proteomes" id="UP000326532"/>
    </source>
</evidence>
<dbReference type="PANTHER" id="PTHR23025">
    <property type="entry name" value="TRIACYLGLYCEROL LIPASE"/>
    <property type="match status" value="1"/>
</dbReference>
<dbReference type="Pfam" id="PF07859">
    <property type="entry name" value="Abhydrolase_3"/>
    <property type="match status" value="1"/>
</dbReference>
<dbReference type="Proteomes" id="UP000326532">
    <property type="component" value="Unassembled WGS sequence"/>
</dbReference>
<keyword evidence="3" id="KW-1185">Reference proteome</keyword>
<feature type="domain" description="Alpha/beta hydrolase fold-3" evidence="1">
    <location>
        <begin position="106"/>
        <end position="160"/>
    </location>
</feature>
<accession>A0A5N6D7G5</accession>
<name>A0A5N6D7G5_ASPPA</name>
<evidence type="ECO:0000313" key="2">
    <source>
        <dbReference type="EMBL" id="KAB8201196.1"/>
    </source>
</evidence>
<dbReference type="GO" id="GO:0005829">
    <property type="term" value="C:cytosol"/>
    <property type="evidence" value="ECO:0007669"/>
    <property type="project" value="TreeGrafter"/>
</dbReference>
<gene>
    <name evidence="2" type="ORF">BDV34DRAFT_216518</name>
</gene>
<dbReference type="VEuPathDB" id="FungiDB:BDV34DRAFT_216518"/>
<protein>
    <submittedName>
        <fullName evidence="2">Alpha/Beta hydrolase protein</fullName>
    </submittedName>
</protein>
<organism evidence="2 3">
    <name type="scientific">Aspergillus parasiticus</name>
    <dbReference type="NCBI Taxonomy" id="5067"/>
    <lineage>
        <taxon>Eukaryota</taxon>
        <taxon>Fungi</taxon>
        <taxon>Dikarya</taxon>
        <taxon>Ascomycota</taxon>
        <taxon>Pezizomycotina</taxon>
        <taxon>Eurotiomycetes</taxon>
        <taxon>Eurotiomycetidae</taxon>
        <taxon>Eurotiales</taxon>
        <taxon>Aspergillaceae</taxon>
        <taxon>Aspergillus</taxon>
        <taxon>Aspergillus subgen. Circumdati</taxon>
    </lineage>
</organism>
<dbReference type="GO" id="GO:0004771">
    <property type="term" value="F:sterol ester esterase activity"/>
    <property type="evidence" value="ECO:0007669"/>
    <property type="project" value="TreeGrafter"/>
</dbReference>
<dbReference type="AlphaFoldDB" id="A0A5N6D7G5"/>
<dbReference type="PANTHER" id="PTHR23025:SF3">
    <property type="entry name" value="HORMONE-SENSITIVE LIPASE"/>
    <property type="match status" value="1"/>
</dbReference>
<proteinExistence type="predicted"/>
<dbReference type="EMBL" id="ML735025">
    <property type="protein sequence ID" value="KAB8201196.1"/>
    <property type="molecule type" value="Genomic_DNA"/>
</dbReference>
<dbReference type="InterPro" id="IPR029058">
    <property type="entry name" value="AB_hydrolase_fold"/>
</dbReference>
<sequence>MAPNAEILESSQPNPEFEQACCPNPLDLTSIIANSQSSPPLPSKVSIESLQTVTNVLKAKARETLRGPPPNLTKRDIEIPIHDGRSILAYIYAPSPDTITDTLPILIFFHKDSFCIDSRHDKLESNRTIAIEAGIIIVSLEYSLAPEYPFPQAIHDRIDASIANAVVYLNRDLDSPIKVTGQLLSIASLLPISMVPERYKDNYMSHEQNHNIAPNPTSPLFACAVHPSEHTKIPPTYLQACGLDTLRDETFIYQQILQQKNNIDTRIDLYPRLPHHFWEFFPQLRKHVKKRTDNTVKEIQWLLKNSQT</sequence>